<organism evidence="2 3">
    <name type="scientific">Kibdelosporangium phytohabitans</name>
    <dbReference type="NCBI Taxonomy" id="860235"/>
    <lineage>
        <taxon>Bacteria</taxon>
        <taxon>Bacillati</taxon>
        <taxon>Actinomycetota</taxon>
        <taxon>Actinomycetes</taxon>
        <taxon>Pseudonocardiales</taxon>
        <taxon>Pseudonocardiaceae</taxon>
        <taxon>Kibdelosporangium</taxon>
    </lineage>
</organism>
<evidence type="ECO:0000313" key="2">
    <source>
        <dbReference type="EMBL" id="ALG08514.1"/>
    </source>
</evidence>
<dbReference type="AlphaFoldDB" id="A0A0N9HYV2"/>
<dbReference type="PANTHER" id="PTHR12110:SF41">
    <property type="entry name" value="INOSOSE DEHYDRATASE"/>
    <property type="match status" value="1"/>
</dbReference>
<name>A0A0N9HYV2_9PSEU</name>
<keyword evidence="2" id="KW-0413">Isomerase</keyword>
<dbReference type="Proteomes" id="UP000063699">
    <property type="component" value="Chromosome"/>
</dbReference>
<reference evidence="2 3" key="1">
    <citation type="submission" date="2015-07" db="EMBL/GenBank/DDBJ databases">
        <title>Genome sequencing of Kibdelosporangium phytohabitans.</title>
        <authorList>
            <person name="Qin S."/>
            <person name="Xing K."/>
        </authorList>
    </citation>
    <scope>NUCLEOTIDE SEQUENCE [LARGE SCALE GENOMIC DNA]</scope>
    <source>
        <strain evidence="2 3">KLBMP1111</strain>
    </source>
</reference>
<dbReference type="SUPFAM" id="SSF51658">
    <property type="entry name" value="Xylose isomerase-like"/>
    <property type="match status" value="1"/>
</dbReference>
<dbReference type="Pfam" id="PF01261">
    <property type="entry name" value="AP_endonuc_2"/>
    <property type="match status" value="1"/>
</dbReference>
<evidence type="ECO:0000313" key="3">
    <source>
        <dbReference type="Proteomes" id="UP000063699"/>
    </source>
</evidence>
<dbReference type="InterPro" id="IPR050312">
    <property type="entry name" value="IolE/XylAMocC-like"/>
</dbReference>
<dbReference type="PANTHER" id="PTHR12110">
    <property type="entry name" value="HYDROXYPYRUVATE ISOMERASE"/>
    <property type="match status" value="1"/>
</dbReference>
<dbReference type="RefSeq" id="WP_054290421.1">
    <property type="nucleotide sequence ID" value="NZ_CP012752.1"/>
</dbReference>
<evidence type="ECO:0000259" key="1">
    <source>
        <dbReference type="Pfam" id="PF01261"/>
    </source>
</evidence>
<keyword evidence="3" id="KW-1185">Reference proteome</keyword>
<dbReference type="STRING" id="860235.AOZ06_17755"/>
<dbReference type="EMBL" id="CP012752">
    <property type="protein sequence ID" value="ALG08514.1"/>
    <property type="molecule type" value="Genomic_DNA"/>
</dbReference>
<dbReference type="Gene3D" id="3.20.20.150">
    <property type="entry name" value="Divalent-metal-dependent TIM barrel enzymes"/>
    <property type="match status" value="1"/>
</dbReference>
<dbReference type="InterPro" id="IPR013022">
    <property type="entry name" value="Xyl_isomerase-like_TIM-brl"/>
</dbReference>
<proteinExistence type="predicted"/>
<protein>
    <submittedName>
        <fullName evidence="2">Xylose isomerase</fullName>
    </submittedName>
</protein>
<sequence length="253" mass="26636">MIEVGLASVTLRHKSAADVAAIAAGAGLGVVEWGGDIHVPAGDLTAASQARKLCDDNGLAVGTYGSYHKPGESDPGEFAGLVRTAVELGARRIRVWAGTRASADAGPHYRAEVTSALRRCADLAGQQGIPVTVEYHVESLTDDIDSALAMYAEAGSAGLVAHWQPRESPIVGQCLAEVRALLPALASVHAFSWGPDGYTERLALGAREDLWRPVFELLSMKDTVEVLLEFVPDDDVDALVRDAGTLRQLAAVS</sequence>
<feature type="domain" description="Xylose isomerase-like TIM barrel" evidence="1">
    <location>
        <begin position="21"/>
        <end position="156"/>
    </location>
</feature>
<dbReference type="GO" id="GO:0016853">
    <property type="term" value="F:isomerase activity"/>
    <property type="evidence" value="ECO:0007669"/>
    <property type="project" value="UniProtKB-KW"/>
</dbReference>
<dbReference type="OrthoDB" id="9815124at2"/>
<accession>A0A0N9HYV2</accession>
<gene>
    <name evidence="2" type="ORF">AOZ06_17755</name>
</gene>
<dbReference type="KEGG" id="kphy:AOZ06_17755"/>
<dbReference type="InterPro" id="IPR036237">
    <property type="entry name" value="Xyl_isomerase-like_sf"/>
</dbReference>